<protein>
    <submittedName>
        <fullName evidence="6">DNA-binding transcriptional regulator, LysR family</fullName>
    </submittedName>
</protein>
<dbReference type="InterPro" id="IPR036390">
    <property type="entry name" value="WH_DNA-bd_sf"/>
</dbReference>
<dbReference type="InterPro" id="IPR036388">
    <property type="entry name" value="WH-like_DNA-bd_sf"/>
</dbReference>
<dbReference type="GO" id="GO:0000976">
    <property type="term" value="F:transcription cis-regulatory region binding"/>
    <property type="evidence" value="ECO:0007669"/>
    <property type="project" value="TreeGrafter"/>
</dbReference>
<dbReference type="GO" id="GO:0003700">
    <property type="term" value="F:DNA-binding transcription factor activity"/>
    <property type="evidence" value="ECO:0007669"/>
    <property type="project" value="InterPro"/>
</dbReference>
<evidence type="ECO:0000256" key="3">
    <source>
        <dbReference type="ARBA" id="ARBA00023125"/>
    </source>
</evidence>
<dbReference type="RefSeq" id="WP_072892449.1">
    <property type="nucleotide sequence ID" value="NZ_FQVM01000002.1"/>
</dbReference>
<evidence type="ECO:0000256" key="1">
    <source>
        <dbReference type="ARBA" id="ARBA00009437"/>
    </source>
</evidence>
<dbReference type="Pfam" id="PF03466">
    <property type="entry name" value="LysR_substrate"/>
    <property type="match status" value="1"/>
</dbReference>
<dbReference type="InterPro" id="IPR005119">
    <property type="entry name" value="LysR_subst-bd"/>
</dbReference>
<evidence type="ECO:0000313" key="6">
    <source>
        <dbReference type="EMBL" id="SHE39759.1"/>
    </source>
</evidence>
<dbReference type="AlphaFoldDB" id="A0A1M4T5M9"/>
<dbReference type="Gene3D" id="3.40.190.290">
    <property type="match status" value="1"/>
</dbReference>
<gene>
    <name evidence="6" type="ORF">SAMN05443638_10229</name>
</gene>
<evidence type="ECO:0000256" key="4">
    <source>
        <dbReference type="ARBA" id="ARBA00023163"/>
    </source>
</evidence>
<dbReference type="SUPFAM" id="SSF53850">
    <property type="entry name" value="Periplasmic binding protein-like II"/>
    <property type="match status" value="1"/>
</dbReference>
<dbReference type="Proteomes" id="UP000184035">
    <property type="component" value="Unassembled WGS sequence"/>
</dbReference>
<keyword evidence="2" id="KW-0805">Transcription regulation</keyword>
<evidence type="ECO:0000256" key="2">
    <source>
        <dbReference type="ARBA" id="ARBA00023015"/>
    </source>
</evidence>
<name>A0A1M4T5M9_9CLOT</name>
<dbReference type="PANTHER" id="PTHR30126">
    <property type="entry name" value="HTH-TYPE TRANSCRIPTIONAL REGULATOR"/>
    <property type="match status" value="1"/>
</dbReference>
<dbReference type="EMBL" id="FQVM01000002">
    <property type="protein sequence ID" value="SHE39759.1"/>
    <property type="molecule type" value="Genomic_DNA"/>
</dbReference>
<reference evidence="6 7" key="1">
    <citation type="submission" date="2016-11" db="EMBL/GenBank/DDBJ databases">
        <authorList>
            <person name="Jaros S."/>
            <person name="Januszkiewicz K."/>
            <person name="Wedrychowicz H."/>
        </authorList>
    </citation>
    <scope>NUCLEOTIDE SEQUENCE [LARGE SCALE GENOMIC DNA]</scope>
    <source>
        <strain evidence="6 7">DSM 2631</strain>
    </source>
</reference>
<dbReference type="Pfam" id="PF00126">
    <property type="entry name" value="HTH_1"/>
    <property type="match status" value="1"/>
</dbReference>
<dbReference type="STRING" id="1533.SAMN05443638_10229"/>
<accession>A0A1M4T5M9</accession>
<evidence type="ECO:0000259" key="5">
    <source>
        <dbReference type="PROSITE" id="PS50931"/>
    </source>
</evidence>
<dbReference type="OrthoDB" id="9785745at2"/>
<dbReference type="CDD" id="cd08420">
    <property type="entry name" value="PBP2_CysL_like"/>
    <property type="match status" value="1"/>
</dbReference>
<keyword evidence="3 6" id="KW-0238">DNA-binding</keyword>
<dbReference type="SUPFAM" id="SSF46785">
    <property type="entry name" value="Winged helix' DNA-binding domain"/>
    <property type="match status" value="1"/>
</dbReference>
<dbReference type="Gene3D" id="1.10.10.10">
    <property type="entry name" value="Winged helix-like DNA-binding domain superfamily/Winged helix DNA-binding domain"/>
    <property type="match status" value="1"/>
</dbReference>
<proteinExistence type="inferred from homology"/>
<dbReference type="PROSITE" id="PS50931">
    <property type="entry name" value="HTH_LYSR"/>
    <property type="match status" value="1"/>
</dbReference>
<dbReference type="PANTHER" id="PTHR30126:SF39">
    <property type="entry name" value="HTH-TYPE TRANSCRIPTIONAL REGULATOR CYSL"/>
    <property type="match status" value="1"/>
</dbReference>
<keyword evidence="4" id="KW-0804">Transcription</keyword>
<feature type="domain" description="HTH lysR-type" evidence="5">
    <location>
        <begin position="1"/>
        <end position="58"/>
    </location>
</feature>
<dbReference type="PRINTS" id="PR00039">
    <property type="entry name" value="HTHLYSR"/>
</dbReference>
<comment type="similarity">
    <text evidence="1">Belongs to the LysR transcriptional regulatory family.</text>
</comment>
<keyword evidence="7" id="KW-1185">Reference proteome</keyword>
<organism evidence="6 7">
    <name type="scientific">Clostridium fallax</name>
    <dbReference type="NCBI Taxonomy" id="1533"/>
    <lineage>
        <taxon>Bacteria</taxon>
        <taxon>Bacillati</taxon>
        <taxon>Bacillota</taxon>
        <taxon>Clostridia</taxon>
        <taxon>Eubacteriales</taxon>
        <taxon>Clostridiaceae</taxon>
        <taxon>Clostridium</taxon>
    </lineage>
</organism>
<sequence length="295" mass="34498">MNERKLKIYYEVATSLNMTKVAERMFISQPSISQAIKEIEEEMDCIFFERLGKKLYLTYEGEVFLSYARRILNLMEESKCRIKSFKNIEAGYISIGASTTIGVHLLPSIVRNFSKEYPMVDISLEIKNTDEIVNMILDNTIDLGLIEGEVNLDELIINDFYIDELVFIAPLEHHWKDKKYLDKTDFNDETLILRENGSGTRMIVERALKNKGIIYNTHMEIGHNEAIKKLVKNGFGVSCISKLCIEKDEEKDFIIRRMKDGKIIRNFYLVYHKDKFISKLLNIFLQYVKEKSLFI</sequence>
<evidence type="ECO:0000313" key="7">
    <source>
        <dbReference type="Proteomes" id="UP000184035"/>
    </source>
</evidence>
<dbReference type="InterPro" id="IPR000847">
    <property type="entry name" value="LysR_HTH_N"/>
</dbReference>